<protein>
    <submittedName>
        <fullName evidence="1">Catalase family protein</fullName>
    </submittedName>
</protein>
<proteinExistence type="predicted"/>
<organism evidence="1 2">
    <name type="scientific">Lichenicoccus roseus</name>
    <dbReference type="NCBI Taxonomy" id="2683649"/>
    <lineage>
        <taxon>Bacteria</taxon>
        <taxon>Pseudomonadati</taxon>
        <taxon>Pseudomonadota</taxon>
        <taxon>Alphaproteobacteria</taxon>
        <taxon>Acetobacterales</taxon>
        <taxon>Acetobacteraceae</taxon>
        <taxon>Lichenicoccus</taxon>
    </lineage>
</organism>
<dbReference type="CDD" id="cd08152">
    <property type="entry name" value="y4iL_like"/>
    <property type="match status" value="1"/>
</dbReference>
<keyword evidence="2" id="KW-1185">Reference proteome</keyword>
<dbReference type="RefSeq" id="WP_138327632.1">
    <property type="nucleotide sequence ID" value="NZ_VCDI01000009.1"/>
</dbReference>
<dbReference type="PANTHER" id="PTHR36195:SF4">
    <property type="entry name" value="DOMAIN PROTEIN, PUTATIVE (AFU_ORTHOLOGUE AFUA_5G01990)-RELATED"/>
    <property type="match status" value="1"/>
</dbReference>
<dbReference type="Gene3D" id="2.40.180.10">
    <property type="entry name" value="Catalase core domain"/>
    <property type="match status" value="1"/>
</dbReference>
<dbReference type="GO" id="GO:0020037">
    <property type="term" value="F:heme binding"/>
    <property type="evidence" value="ECO:0007669"/>
    <property type="project" value="InterPro"/>
</dbReference>
<evidence type="ECO:0000313" key="1">
    <source>
        <dbReference type="EMBL" id="TLU70962.1"/>
    </source>
</evidence>
<dbReference type="EMBL" id="VCDI01000009">
    <property type="protein sequence ID" value="TLU70962.1"/>
    <property type="molecule type" value="Genomic_DNA"/>
</dbReference>
<reference evidence="1 2" key="1">
    <citation type="submission" date="2019-05" db="EMBL/GenBank/DDBJ databases">
        <authorList>
            <person name="Pankratov T."/>
            <person name="Grouzdev D."/>
        </authorList>
    </citation>
    <scope>NUCLEOTIDE SEQUENCE [LARGE SCALE GENOMIC DNA]</scope>
    <source>
        <strain evidence="1 2">KEBCLARHB70R</strain>
    </source>
</reference>
<dbReference type="OrthoDB" id="9765610at2"/>
<gene>
    <name evidence="1" type="ORF">FE263_19075</name>
</gene>
<dbReference type="SUPFAM" id="SSF56634">
    <property type="entry name" value="Heme-dependent catalase-like"/>
    <property type="match status" value="1"/>
</dbReference>
<comment type="caution">
    <text evidence="1">The sequence shown here is derived from an EMBL/GenBank/DDBJ whole genome shotgun (WGS) entry which is preliminary data.</text>
</comment>
<dbReference type="PANTHER" id="PTHR36195">
    <property type="entry name" value="DOMAIN PROTEIN, PUTATIVE (AFU_ORTHOLOGUE AFUA_5G01990)-RELATED-RELATED"/>
    <property type="match status" value="1"/>
</dbReference>
<dbReference type="InterPro" id="IPR020835">
    <property type="entry name" value="Catalase_sf"/>
</dbReference>
<accession>A0A5R9J098</accession>
<dbReference type="Proteomes" id="UP000305654">
    <property type="component" value="Unassembled WGS sequence"/>
</dbReference>
<dbReference type="AlphaFoldDB" id="A0A5R9J098"/>
<sequence>MPDNRPATDWVRYRDDLETVTPGENHTIDAIIATMTRESETVARRDGRTVRASHAKSTGLLKGEVVVLDNLPPPLRQGLFAAQRSYPAAVRLAQGPGEVLSDSVSTHRGMAIKIFDVEGEKLPGHAGATTQDFVLATGPAFPQGDADSFLAAIGRIERSTGLPEAVKQAVSSTARLANAALKAVGSDSASLGFFGHTRSNPLADAYYSQAALRYGELVAKLGVFPVSPALVAMIDRTIDTDTDPDAFRNAVIAYFREHDAEFEIRVQLCTDLDRMPVEDASVVWPEDESPYRPVARLLLPRQDAYGAARQDWFDQKLSFQPAHALAAFRPLGSLMRARLRTYRALSEYRHGRNGQFQIEPARIEDLPD</sequence>
<name>A0A5R9J098_9PROT</name>
<evidence type="ECO:0000313" key="2">
    <source>
        <dbReference type="Proteomes" id="UP000305654"/>
    </source>
</evidence>